<feature type="domain" description="DNA2/NAM7 helicase-like C-terminal" evidence="4">
    <location>
        <begin position="644"/>
        <end position="821"/>
    </location>
</feature>
<dbReference type="SUPFAM" id="SSF52540">
    <property type="entry name" value="P-loop containing nucleoside triphosphate hydrolases"/>
    <property type="match status" value="1"/>
</dbReference>
<evidence type="ECO:0000256" key="1">
    <source>
        <dbReference type="SAM" id="Coils"/>
    </source>
</evidence>
<evidence type="ECO:0000313" key="5">
    <source>
        <dbReference type="EMBL" id="KTD83152.1"/>
    </source>
</evidence>
<dbReference type="GO" id="GO:0004386">
    <property type="term" value="F:helicase activity"/>
    <property type="evidence" value="ECO:0007669"/>
    <property type="project" value="InterPro"/>
</dbReference>
<keyword evidence="6" id="KW-1185">Reference proteome</keyword>
<dbReference type="Proteomes" id="UP000054709">
    <property type="component" value="Unassembled WGS sequence"/>
</dbReference>
<evidence type="ECO:0000259" key="3">
    <source>
        <dbReference type="Pfam" id="PF13086"/>
    </source>
</evidence>
<dbReference type="InterPro" id="IPR027417">
    <property type="entry name" value="P-loop_NTPase"/>
</dbReference>
<gene>
    <name evidence="5" type="ORF">UQ64_03215</name>
</gene>
<evidence type="ECO:0000313" key="6">
    <source>
        <dbReference type="Proteomes" id="UP000054709"/>
    </source>
</evidence>
<dbReference type="Pfam" id="PF10881">
    <property type="entry name" value="DUF2726"/>
    <property type="match status" value="1"/>
</dbReference>
<organism evidence="5 6">
    <name type="scientific">Paenibacillus etheri</name>
    <dbReference type="NCBI Taxonomy" id="1306852"/>
    <lineage>
        <taxon>Bacteria</taxon>
        <taxon>Bacillati</taxon>
        <taxon>Bacillota</taxon>
        <taxon>Bacilli</taxon>
        <taxon>Bacillales</taxon>
        <taxon>Paenibacillaceae</taxon>
        <taxon>Paenibacillus</taxon>
    </lineage>
</organism>
<dbReference type="InterPro" id="IPR041677">
    <property type="entry name" value="DNA2/NAM7_AAA_11"/>
</dbReference>
<dbReference type="PANTHER" id="PTHR10887:SF495">
    <property type="entry name" value="HELICASE SENATAXIN ISOFORM X1-RELATED"/>
    <property type="match status" value="1"/>
</dbReference>
<dbReference type="Gene3D" id="3.40.50.300">
    <property type="entry name" value="P-loop containing nucleotide triphosphate hydrolases"/>
    <property type="match status" value="3"/>
</dbReference>
<dbReference type="OrthoDB" id="9757917at2"/>
<dbReference type="Gene3D" id="3.40.960.10">
    <property type="entry name" value="VSR Endonuclease"/>
    <property type="match status" value="1"/>
</dbReference>
<dbReference type="Pfam" id="PF13087">
    <property type="entry name" value="AAA_12"/>
    <property type="match status" value="1"/>
</dbReference>
<dbReference type="InterPro" id="IPR041679">
    <property type="entry name" value="DNA2/NAM7-like_C"/>
</dbReference>
<evidence type="ECO:0000259" key="2">
    <source>
        <dbReference type="Pfam" id="PF10881"/>
    </source>
</evidence>
<evidence type="ECO:0008006" key="7">
    <source>
        <dbReference type="Google" id="ProtNLM"/>
    </source>
</evidence>
<dbReference type="PANTHER" id="PTHR10887">
    <property type="entry name" value="DNA2/NAM7 HELICASE FAMILY"/>
    <property type="match status" value="1"/>
</dbReference>
<dbReference type="EMBL" id="LCZJ02000098">
    <property type="protein sequence ID" value="KTD83152.1"/>
    <property type="molecule type" value="Genomic_DNA"/>
</dbReference>
<evidence type="ECO:0000259" key="4">
    <source>
        <dbReference type="Pfam" id="PF13087"/>
    </source>
</evidence>
<dbReference type="Pfam" id="PF13086">
    <property type="entry name" value="AAA_11"/>
    <property type="match status" value="1"/>
</dbReference>
<feature type="coiled-coil region" evidence="1">
    <location>
        <begin position="328"/>
        <end position="365"/>
    </location>
</feature>
<dbReference type="InterPro" id="IPR024402">
    <property type="entry name" value="DUF2726"/>
</dbReference>
<keyword evidence="1" id="KW-0175">Coiled coil</keyword>
<dbReference type="RefSeq" id="WP_060626946.1">
    <property type="nucleotide sequence ID" value="NZ_LCZJ02000098.1"/>
</dbReference>
<dbReference type="InterPro" id="IPR045055">
    <property type="entry name" value="DNA2/NAM7-like"/>
</dbReference>
<comment type="caution">
    <text evidence="5">The sequence shown here is derived from an EMBL/GenBank/DDBJ whole genome shotgun (WGS) entry which is preliminary data.</text>
</comment>
<feature type="domain" description="DUF2726" evidence="2">
    <location>
        <begin position="869"/>
        <end position="976"/>
    </location>
</feature>
<dbReference type="AlphaFoldDB" id="A0A0W1APH6"/>
<dbReference type="InterPro" id="IPR047187">
    <property type="entry name" value="SF1_C_Upf1"/>
</dbReference>
<feature type="domain" description="DNA2/NAM7 helicase helicase" evidence="3">
    <location>
        <begin position="228"/>
        <end position="367"/>
    </location>
</feature>
<protein>
    <recommendedName>
        <fullName evidence="7">DUF2726 domain-containing protein</fullName>
    </recommendedName>
</protein>
<sequence>MITKNLLQYYLECLKYESYYSTQLKPSDLNQAQIDPLNIEFVVERYEKLSHDLKDDQTIMFGYPLLRVNKKGGFIYLPLILWSNSTFLSDHNLYKADQCGFHQEVYKSLADKQSLNILTNLKEQFSSNPTCFLDDNTMITQLLEIADLEETRIVTAYTVFQAKNSDFSNYHISQEIQGILNDKFEPSPVLKSYLYHSYAVPNMSDDQMLIHIVPGNLPQNTVLHDINHTINIVKGPPGTGKTQTILNLIANQVNHQETCVIASTNNQAVDNIVEKLDANGISKYFFGYVRLGNIAKNKEAAVPLQSALDRMIEIVNNNQYNVLSAETYSDYKNKSQALMDEITRAEQIENQIIDMTSTINQLQDLINVLNDRLRLNHLIPMKNDLKSISIANEKIEFRLRELLDKPLQLYGNDIFRRFRSYIAGRIHTYLKFRMKKQLRSIGAIQLWEHIDSSTPVQSLAFCEEIIKVINLELRCSQLVEELASIKKQQQDASVDLKNLYKKKNEIDLHLLQYQWLHSASPVLKDMKELQKIKGLIQELREKGNIRNSSSAFPSFLKLFPVLLVSSLSARNCIPAGMSLDLAIIDESSQCSIPSIFCLLQSARKACLFGDTNQLSHIVSIEDTFSRNLFETHAPGIDPEPYCYLNNSAFERAEQACQLSEGGTHLLNYHYRCIPSIASFSNQQFYHNRLRMMRHEPERQPYTAGIYSTNVYGSVSGTINHHELNEIHTIVNKLEQNGIDQIGIVTPFSAQKEHLIKMFSGKPNIKIGTVHTFQGGECKAIIFSTVISQGSTSFQINFVQNSYRLINVALTRALDYFMLVGNLAQIDNGQGYLTKLSRYIYTIEASNFHRPSIELSIAFNQIIRQENRIKLMHEGERMIYNKLLIFLGGMPLLVFPKVPIKDVLSINLPLDYSLKNFYFSSHMDFVIYERESLQPLCSIEYDGSYHRRDPKTILNDKMKDDLCSYTEFKLIRIKSNDETGGWEELKGYLQSIG</sequence>
<proteinExistence type="predicted"/>
<name>A0A0W1APH6_9BACL</name>
<dbReference type="CDD" id="cd18808">
    <property type="entry name" value="SF1_C_Upf1"/>
    <property type="match status" value="1"/>
</dbReference>
<reference evidence="5 6" key="1">
    <citation type="journal article" date="2015" name="Int. Biodeterior. Biodegradation">
        <title>Physiological and genetic screening methods for the isolation of methyl tert-butyl ether-degrading bacteria for bioremediation purposes.</title>
        <authorList>
            <person name="Guisado I.M."/>
            <person name="Purswani J."/>
            <person name="Gonzalez Lopez J."/>
            <person name="Pozo C."/>
        </authorList>
    </citation>
    <scope>NUCLEOTIDE SEQUENCE [LARGE SCALE GENOMIC DNA]</scope>
    <source>
        <strain evidence="5 6">SH7</strain>
    </source>
</reference>
<accession>A0A0W1APH6</accession>